<evidence type="ECO:0000313" key="2">
    <source>
        <dbReference type="Proteomes" id="UP001357223"/>
    </source>
</evidence>
<dbReference type="EMBL" id="CP137640">
    <property type="protein sequence ID" value="WVX82149.1"/>
    <property type="molecule type" value="Genomic_DNA"/>
</dbReference>
<gene>
    <name evidence="1" type="ORF">R4Z09_03780</name>
</gene>
<reference evidence="1 2" key="1">
    <citation type="submission" date="2023-10" db="EMBL/GenBank/DDBJ databases">
        <title>Niallia locisalis sp.nov. isolated from a salt pond sample.</title>
        <authorList>
            <person name="Li X.-J."/>
            <person name="Dong L."/>
        </authorList>
    </citation>
    <scope>NUCLEOTIDE SEQUENCE [LARGE SCALE GENOMIC DNA]</scope>
    <source>
        <strain evidence="1 2">DSM 29761</strain>
    </source>
</reference>
<evidence type="ECO:0000313" key="1">
    <source>
        <dbReference type="EMBL" id="WVX82149.1"/>
    </source>
</evidence>
<keyword evidence="2" id="KW-1185">Reference proteome</keyword>
<name>A0ABZ2CEF6_9BACI</name>
<organism evidence="1 2">
    <name type="scientific">Niallia oryzisoli</name>
    <dbReference type="NCBI Taxonomy" id="1737571"/>
    <lineage>
        <taxon>Bacteria</taxon>
        <taxon>Bacillati</taxon>
        <taxon>Bacillota</taxon>
        <taxon>Bacilli</taxon>
        <taxon>Bacillales</taxon>
        <taxon>Bacillaceae</taxon>
        <taxon>Niallia</taxon>
    </lineage>
</organism>
<dbReference type="RefSeq" id="WP_338451053.1">
    <property type="nucleotide sequence ID" value="NZ_CP137640.1"/>
</dbReference>
<proteinExistence type="predicted"/>
<accession>A0ABZ2CEF6</accession>
<protein>
    <submittedName>
        <fullName evidence="1">Uncharacterized protein</fullName>
    </submittedName>
</protein>
<dbReference type="Proteomes" id="UP001357223">
    <property type="component" value="Chromosome"/>
</dbReference>
<sequence length="188" mass="22666">MNQDTGNKDSSLYLTWQQVQQELDNWNERTTDREEMFLQSSRHFIDNVKRSQDNVKELVNHFSKEQRELERMVHEEFLTATTWMHYFFPVQSYEEMNRVFNNSQKSDKMSVFTNCESLEQYMESVERFVELRRNRRNQFVASLKETAKVIYESQRNIVQLITNQLKSVFFPIQSYIESSSADNITDKK</sequence>